<evidence type="ECO:0000256" key="1">
    <source>
        <dbReference type="SAM" id="MobiDB-lite"/>
    </source>
</evidence>
<comment type="caution">
    <text evidence="2">The sequence shown here is derived from an EMBL/GenBank/DDBJ whole genome shotgun (WGS) entry which is preliminary data.</text>
</comment>
<accession>A0A853ESA3</accession>
<evidence type="ECO:0000313" key="3">
    <source>
        <dbReference type="Proteomes" id="UP000561011"/>
    </source>
</evidence>
<feature type="compositionally biased region" description="Basic and acidic residues" evidence="1">
    <location>
        <begin position="49"/>
        <end position="60"/>
    </location>
</feature>
<dbReference type="AlphaFoldDB" id="A0A853ESA3"/>
<feature type="compositionally biased region" description="Acidic residues" evidence="1">
    <location>
        <begin position="32"/>
        <end position="44"/>
    </location>
</feature>
<evidence type="ECO:0000313" key="2">
    <source>
        <dbReference type="EMBL" id="NYS92614.1"/>
    </source>
</evidence>
<dbReference type="RefSeq" id="WP_056132738.1">
    <property type="nucleotide sequence ID" value="NZ_JACBYE010000005.1"/>
</dbReference>
<gene>
    <name evidence="2" type="ORF">HZZ10_03585</name>
</gene>
<keyword evidence="3" id="KW-1185">Reference proteome</keyword>
<sequence>MSESTVPEPSATPASETDSLQAAAEAIRDEHPEYDEVPVIEADETVPPRPEEEIADADRV</sequence>
<dbReference type="Proteomes" id="UP000561011">
    <property type="component" value="Unassembled WGS sequence"/>
</dbReference>
<feature type="region of interest" description="Disordered" evidence="1">
    <location>
        <begin position="1"/>
        <end position="60"/>
    </location>
</feature>
<feature type="compositionally biased region" description="Polar residues" evidence="1">
    <location>
        <begin position="1"/>
        <end position="20"/>
    </location>
</feature>
<name>A0A853ESA3_9MICO</name>
<organism evidence="2 3">
    <name type="scientific">Sanguibacter inulinus</name>
    <dbReference type="NCBI Taxonomy" id="60922"/>
    <lineage>
        <taxon>Bacteria</taxon>
        <taxon>Bacillati</taxon>
        <taxon>Actinomycetota</taxon>
        <taxon>Actinomycetes</taxon>
        <taxon>Micrococcales</taxon>
        <taxon>Sanguibacteraceae</taxon>
        <taxon>Sanguibacter</taxon>
    </lineage>
</organism>
<protein>
    <submittedName>
        <fullName evidence="2">Uncharacterized protein</fullName>
    </submittedName>
</protein>
<dbReference type="EMBL" id="JACBYE010000005">
    <property type="protein sequence ID" value="NYS92614.1"/>
    <property type="molecule type" value="Genomic_DNA"/>
</dbReference>
<reference evidence="2 3" key="1">
    <citation type="submission" date="2020-07" db="EMBL/GenBank/DDBJ databases">
        <title>MOT database genomes.</title>
        <authorList>
            <person name="Joseph S."/>
            <person name="Aduse-Opoku J."/>
            <person name="Hashim A."/>
            <person name="Wade W."/>
            <person name="Curtis M."/>
        </authorList>
    </citation>
    <scope>NUCLEOTIDE SEQUENCE [LARGE SCALE GENOMIC DNA]</scope>
    <source>
        <strain evidence="2 3">DSM 100099</strain>
    </source>
</reference>
<proteinExistence type="predicted"/>